<feature type="region of interest" description="Disordered" evidence="1">
    <location>
        <begin position="89"/>
        <end position="149"/>
    </location>
</feature>
<dbReference type="KEGG" id="lsh:CAB17_11920"/>
<sequence length="149" mass="17134">MQNSNFNLNPLEKFSVPIQQIMELNQKTLRKFSFMEPGELTQLHDPKTLLEKNLQIFIDNGHASLDYMHQLFHIMEHSWINLSNDTRDKTKDMMQQTQSTTKSLLNKASRTVTSTAPTKHSSSSRKKSSISRVSQSKHNSSKDESPKTN</sequence>
<reference evidence="2 3" key="1">
    <citation type="submission" date="2017-12" db="EMBL/GenBank/DDBJ databases">
        <title>Legionella sainthelensi LA01-117, whole genome sequence of a clinical isolate from New Zealand.</title>
        <authorList>
            <person name="Cree S.L."/>
            <person name="Slow S."/>
            <person name="Kennedy M.A."/>
            <person name="Murdoch D.R."/>
            <person name="Biggs P.J."/>
            <person name="Anderson T."/>
        </authorList>
    </citation>
    <scope>NUCLEOTIDE SEQUENCE [LARGE SCALE GENOMIC DNA]</scope>
    <source>
        <strain evidence="2 3">LA01-117</strain>
    </source>
</reference>
<keyword evidence="3" id="KW-1185">Reference proteome</keyword>
<accession>A0A2H5FM96</accession>
<name>A0A2H5FM96_9GAMM</name>
<dbReference type="AlphaFoldDB" id="A0A2H5FM96"/>
<dbReference type="RefSeq" id="WP_101900286.1">
    <property type="nucleotide sequence ID" value="NZ_CP025491.2"/>
</dbReference>
<evidence type="ECO:0000256" key="1">
    <source>
        <dbReference type="SAM" id="MobiDB-lite"/>
    </source>
</evidence>
<evidence type="ECO:0008006" key="4">
    <source>
        <dbReference type="Google" id="ProtNLM"/>
    </source>
</evidence>
<dbReference type="Proteomes" id="UP000234343">
    <property type="component" value="Chromosome"/>
</dbReference>
<gene>
    <name evidence="2" type="ORF">CAB17_11920</name>
</gene>
<dbReference type="EMBL" id="CP025491">
    <property type="protein sequence ID" value="AUH72677.1"/>
    <property type="molecule type" value="Genomic_DNA"/>
</dbReference>
<feature type="compositionally biased region" description="Polar residues" evidence="1">
    <location>
        <begin position="93"/>
        <end position="118"/>
    </location>
</feature>
<feature type="compositionally biased region" description="Basic and acidic residues" evidence="1">
    <location>
        <begin position="140"/>
        <end position="149"/>
    </location>
</feature>
<proteinExistence type="predicted"/>
<organism evidence="2 3">
    <name type="scientific">Legionella sainthelensi</name>
    <dbReference type="NCBI Taxonomy" id="28087"/>
    <lineage>
        <taxon>Bacteria</taxon>
        <taxon>Pseudomonadati</taxon>
        <taxon>Pseudomonadota</taxon>
        <taxon>Gammaproteobacteria</taxon>
        <taxon>Legionellales</taxon>
        <taxon>Legionellaceae</taxon>
        <taxon>Legionella</taxon>
    </lineage>
</organism>
<evidence type="ECO:0000313" key="2">
    <source>
        <dbReference type="EMBL" id="AUH72677.1"/>
    </source>
</evidence>
<protein>
    <recommendedName>
        <fullName evidence="4">Phasin domain-containing protein</fullName>
    </recommendedName>
</protein>
<evidence type="ECO:0000313" key="3">
    <source>
        <dbReference type="Proteomes" id="UP000234343"/>
    </source>
</evidence>